<evidence type="ECO:0000256" key="5">
    <source>
        <dbReference type="ARBA" id="ARBA00023136"/>
    </source>
</evidence>
<feature type="chain" id="PRO_5047188690" evidence="8">
    <location>
        <begin position="20"/>
        <end position="328"/>
    </location>
</feature>
<feature type="region of interest" description="Disordered" evidence="6">
    <location>
        <begin position="289"/>
        <end position="328"/>
    </location>
</feature>
<feature type="transmembrane region" description="Helical" evidence="7">
    <location>
        <begin position="152"/>
        <end position="171"/>
    </location>
</feature>
<dbReference type="Pfam" id="PF00892">
    <property type="entry name" value="EamA"/>
    <property type="match status" value="1"/>
</dbReference>
<comment type="similarity">
    <text evidence="2">Belongs to the EamA transporter family.</text>
</comment>
<keyword evidence="8" id="KW-0732">Signal</keyword>
<keyword evidence="4 7" id="KW-1133">Transmembrane helix</keyword>
<dbReference type="Proteomes" id="UP001610818">
    <property type="component" value="Unassembled WGS sequence"/>
</dbReference>
<evidence type="ECO:0000313" key="11">
    <source>
        <dbReference type="Proteomes" id="UP001610818"/>
    </source>
</evidence>
<reference evidence="10 11" key="1">
    <citation type="submission" date="2024-10" db="EMBL/GenBank/DDBJ databases">
        <title>The Natural Products Discovery Center: Release of the First 8490 Sequenced Strains for Exploring Actinobacteria Biosynthetic Diversity.</title>
        <authorList>
            <person name="Kalkreuter E."/>
            <person name="Kautsar S.A."/>
            <person name="Yang D."/>
            <person name="Bader C.D."/>
            <person name="Teijaro C.N."/>
            <person name="Fluegel L."/>
            <person name="Davis C.M."/>
            <person name="Simpson J.R."/>
            <person name="Lauterbach L."/>
            <person name="Steele A.D."/>
            <person name="Gui C."/>
            <person name="Meng S."/>
            <person name="Li G."/>
            <person name="Viehrig K."/>
            <person name="Ye F."/>
            <person name="Su P."/>
            <person name="Kiefer A.F."/>
            <person name="Nichols A."/>
            <person name="Cepeda A.J."/>
            <person name="Yan W."/>
            <person name="Fan B."/>
            <person name="Jiang Y."/>
            <person name="Adhikari A."/>
            <person name="Zheng C.-J."/>
            <person name="Schuster L."/>
            <person name="Cowan T.M."/>
            <person name="Smanski M.J."/>
            <person name="Chevrette M.G."/>
            <person name="De Carvalho L.P.S."/>
            <person name="Shen B."/>
        </authorList>
    </citation>
    <scope>NUCLEOTIDE SEQUENCE [LARGE SCALE GENOMIC DNA]</scope>
    <source>
        <strain evidence="10 11">NPDC017990</strain>
    </source>
</reference>
<dbReference type="EMBL" id="JBIRGQ010000001">
    <property type="protein sequence ID" value="MFH8543998.1"/>
    <property type="molecule type" value="Genomic_DNA"/>
</dbReference>
<sequence length="328" mass="32787">MKKLLAAGLSAAAAIPALAIPAPALMLGSVLSLQFGQALGKQLAGAVGAPGAVTLRLVLAAVLLLLLYRPSLPRTRKDAALVLAFGTAIAAMNLIYPALLLLPLGLASALQLLGPITLAVLTSRQWRDVGCAVLAGCGVWLFHVPHGAGSSLPGVLLALAAGAAMAGYLVLSKKAGARSAGGGPLALAVTWAAVLTLPLGLADRGAGLLAPRVLLLGAALAVLSAVIPYSLELAALRRLPVRTVSVLTSLEPASAGLAGVLVLGEDLGLVQWAALACVGAASAGVVAPRSPRRGGRFARRPGEPEESGQQAGAQLLEGAGEKTRDVHL</sequence>
<gene>
    <name evidence="10" type="ORF">ACH4F9_03160</name>
</gene>
<evidence type="ECO:0000256" key="4">
    <source>
        <dbReference type="ARBA" id="ARBA00022989"/>
    </source>
</evidence>
<organism evidence="10 11">
    <name type="scientific">Streptomyces longisporoflavus</name>
    <dbReference type="NCBI Taxonomy" id="28044"/>
    <lineage>
        <taxon>Bacteria</taxon>
        <taxon>Bacillati</taxon>
        <taxon>Actinomycetota</taxon>
        <taxon>Actinomycetes</taxon>
        <taxon>Kitasatosporales</taxon>
        <taxon>Streptomycetaceae</taxon>
        <taxon>Streptomyces</taxon>
    </lineage>
</organism>
<feature type="transmembrane region" description="Helical" evidence="7">
    <location>
        <begin position="243"/>
        <end position="263"/>
    </location>
</feature>
<dbReference type="SUPFAM" id="SSF103481">
    <property type="entry name" value="Multidrug resistance efflux transporter EmrE"/>
    <property type="match status" value="1"/>
</dbReference>
<evidence type="ECO:0000313" key="10">
    <source>
        <dbReference type="EMBL" id="MFH8543998.1"/>
    </source>
</evidence>
<protein>
    <submittedName>
        <fullName evidence="10">EamA family transporter</fullName>
    </submittedName>
</protein>
<evidence type="ECO:0000256" key="8">
    <source>
        <dbReference type="SAM" id="SignalP"/>
    </source>
</evidence>
<comment type="subcellular location">
    <subcellularLocation>
        <location evidence="1">Membrane</location>
        <topology evidence="1">Multi-pass membrane protein</topology>
    </subcellularLocation>
</comment>
<evidence type="ECO:0000256" key="7">
    <source>
        <dbReference type="SAM" id="Phobius"/>
    </source>
</evidence>
<feature type="domain" description="EamA" evidence="9">
    <location>
        <begin position="153"/>
        <end position="285"/>
    </location>
</feature>
<feature type="transmembrane region" description="Helical" evidence="7">
    <location>
        <begin position="269"/>
        <end position="287"/>
    </location>
</feature>
<dbReference type="InterPro" id="IPR000620">
    <property type="entry name" value="EamA_dom"/>
</dbReference>
<dbReference type="InterPro" id="IPR037185">
    <property type="entry name" value="EmrE-like"/>
</dbReference>
<keyword evidence="3 7" id="KW-0812">Transmembrane</keyword>
<feature type="transmembrane region" description="Helical" evidence="7">
    <location>
        <begin position="183"/>
        <end position="201"/>
    </location>
</feature>
<feature type="signal peptide" evidence="8">
    <location>
        <begin position="1"/>
        <end position="19"/>
    </location>
</feature>
<evidence type="ECO:0000256" key="1">
    <source>
        <dbReference type="ARBA" id="ARBA00004141"/>
    </source>
</evidence>
<evidence type="ECO:0000256" key="3">
    <source>
        <dbReference type="ARBA" id="ARBA00022692"/>
    </source>
</evidence>
<keyword evidence="5 7" id="KW-0472">Membrane</keyword>
<accession>A0ABW7QGC4</accession>
<feature type="compositionally biased region" description="Basic and acidic residues" evidence="6">
    <location>
        <begin position="319"/>
        <end position="328"/>
    </location>
</feature>
<comment type="caution">
    <text evidence="10">The sequence shown here is derived from an EMBL/GenBank/DDBJ whole genome shotgun (WGS) entry which is preliminary data.</text>
</comment>
<feature type="transmembrane region" description="Helical" evidence="7">
    <location>
        <begin position="43"/>
        <end position="67"/>
    </location>
</feature>
<feature type="compositionally biased region" description="Basic residues" evidence="6">
    <location>
        <begin position="290"/>
        <end position="299"/>
    </location>
</feature>
<feature type="transmembrane region" description="Helical" evidence="7">
    <location>
        <begin position="213"/>
        <end position="231"/>
    </location>
</feature>
<dbReference type="RefSeq" id="WP_397707259.1">
    <property type="nucleotide sequence ID" value="NZ_JBIRGN010000001.1"/>
</dbReference>
<evidence type="ECO:0000256" key="6">
    <source>
        <dbReference type="SAM" id="MobiDB-lite"/>
    </source>
</evidence>
<dbReference type="PANTHER" id="PTHR32322">
    <property type="entry name" value="INNER MEMBRANE TRANSPORTER"/>
    <property type="match status" value="1"/>
</dbReference>
<feature type="transmembrane region" description="Helical" evidence="7">
    <location>
        <begin position="79"/>
        <end position="96"/>
    </location>
</feature>
<keyword evidence="11" id="KW-1185">Reference proteome</keyword>
<dbReference type="InterPro" id="IPR050638">
    <property type="entry name" value="AA-Vitamin_Transporters"/>
</dbReference>
<name>A0ABW7QGC4_9ACTN</name>
<evidence type="ECO:0000259" key="9">
    <source>
        <dbReference type="Pfam" id="PF00892"/>
    </source>
</evidence>
<evidence type="ECO:0000256" key="2">
    <source>
        <dbReference type="ARBA" id="ARBA00007362"/>
    </source>
</evidence>
<proteinExistence type="inferred from homology"/>
<dbReference type="PANTHER" id="PTHR32322:SF2">
    <property type="entry name" value="EAMA DOMAIN-CONTAINING PROTEIN"/>
    <property type="match status" value="1"/>
</dbReference>